<dbReference type="AlphaFoldDB" id="A0A2S1M688"/>
<evidence type="ECO:0000313" key="2">
    <source>
        <dbReference type="EMBL" id="QHH10650.1"/>
    </source>
</evidence>
<dbReference type="Proteomes" id="UP000856022">
    <property type="component" value="Unassembled WGS sequence"/>
</dbReference>
<evidence type="ECO:0000313" key="3">
    <source>
        <dbReference type="Proteomes" id="UP000464718"/>
    </source>
</evidence>
<gene>
    <name evidence="2" type="ORF">EHC69_15535</name>
    <name evidence="1" type="ORF">I7278_24180</name>
</gene>
<accession>A0A2S1M688</accession>
<dbReference type="Proteomes" id="UP000464718">
    <property type="component" value="Chromosome i"/>
</dbReference>
<name>A0A2S1M688_VIBPH</name>
<protein>
    <submittedName>
        <fullName evidence="1">Uncharacterized protein</fullName>
    </submittedName>
</protein>
<organism evidence="1">
    <name type="scientific">Vibrio parahaemolyticus</name>
    <dbReference type="NCBI Taxonomy" id="670"/>
    <lineage>
        <taxon>Bacteria</taxon>
        <taxon>Pseudomonadati</taxon>
        <taxon>Pseudomonadota</taxon>
        <taxon>Gammaproteobacteria</taxon>
        <taxon>Vibrionales</taxon>
        <taxon>Vibrionaceae</taxon>
        <taxon>Vibrio</taxon>
    </lineage>
</organism>
<dbReference type="EMBL" id="DACQKT010000020">
    <property type="protein sequence ID" value="HAS6679886.1"/>
    <property type="molecule type" value="Genomic_DNA"/>
</dbReference>
<reference evidence="1" key="1">
    <citation type="journal article" date="2018" name="Genome Biol.">
        <title>SKESA: strategic k-mer extension for scrupulous assemblies.</title>
        <authorList>
            <person name="Souvorov A."/>
            <person name="Agarwala R."/>
            <person name="Lipman D.J."/>
        </authorList>
    </citation>
    <scope>NUCLEOTIDE SEQUENCE</scope>
    <source>
        <strain evidence="1">1930</strain>
    </source>
</reference>
<sequence length="30" mass="3559">MCKIHQWLAKNTNLRTVKPERRNASGFIFV</sequence>
<reference evidence="1" key="3">
    <citation type="submission" date="2019-12" db="EMBL/GenBank/DDBJ databases">
        <authorList>
            <consortium name="NCBI Pathogen Detection Project"/>
        </authorList>
    </citation>
    <scope>NUCLEOTIDE SEQUENCE</scope>
    <source>
        <strain evidence="1">1930</strain>
    </source>
</reference>
<dbReference type="EMBL" id="CP034298">
    <property type="protein sequence ID" value="QHH10650.1"/>
    <property type="molecule type" value="Genomic_DNA"/>
</dbReference>
<reference evidence="2 3" key="2">
    <citation type="submission" date="2018-12" db="EMBL/GenBank/DDBJ databases">
        <title>Genomic insights into the evolutionary origins and pathogenicity of five Vibrio parahaemolyticus strains isolated from the shrimp with acute hepatopancreatic necrosis disease (AHPND).</title>
        <authorList>
            <person name="Yang Q."/>
            <person name="Dong X."/>
            <person name="Xie G."/>
            <person name="Fu S."/>
            <person name="Zou P."/>
            <person name="Sun J."/>
            <person name="Wang Y."/>
            <person name="Huang J."/>
        </authorList>
    </citation>
    <scope>NUCLEOTIDE SEQUENCE [LARGE SCALE GENOMIC DNA]</scope>
    <source>
        <strain evidence="2 3">20160303005-1</strain>
    </source>
</reference>
<proteinExistence type="predicted"/>
<evidence type="ECO:0000313" key="1">
    <source>
        <dbReference type="EMBL" id="HAS6679886.1"/>
    </source>
</evidence>